<dbReference type="Pfam" id="PF08487">
    <property type="entry name" value="VIT"/>
    <property type="match status" value="1"/>
</dbReference>
<feature type="domain" description="VIT" evidence="2">
    <location>
        <begin position="21"/>
        <end position="149"/>
    </location>
</feature>
<dbReference type="SMART" id="SM00609">
    <property type="entry name" value="VIT"/>
    <property type="match status" value="1"/>
</dbReference>
<proteinExistence type="predicted"/>
<comment type="caution">
    <text evidence="3">The sequence shown here is derived from an EMBL/GenBank/DDBJ whole genome shotgun (WGS) entry which is preliminary data.</text>
</comment>
<reference evidence="3 4" key="1">
    <citation type="submission" date="2024-02" db="EMBL/GenBank/DDBJ databases">
        <title>Rubritalea halochordaticola NBRC 107102.</title>
        <authorList>
            <person name="Ichikawa N."/>
            <person name="Katano-Makiyama Y."/>
            <person name="Hidaka K."/>
        </authorList>
    </citation>
    <scope>NUCLEOTIDE SEQUENCE [LARGE SCALE GENOMIC DNA]</scope>
    <source>
        <strain evidence="3 4">NBRC 107102</strain>
    </source>
</reference>
<evidence type="ECO:0000256" key="1">
    <source>
        <dbReference type="SAM" id="SignalP"/>
    </source>
</evidence>
<dbReference type="InterPro" id="IPR050934">
    <property type="entry name" value="ITIH"/>
</dbReference>
<keyword evidence="1" id="KW-0732">Signal</keyword>
<dbReference type="InterPro" id="IPR013694">
    <property type="entry name" value="VIT"/>
</dbReference>
<dbReference type="RefSeq" id="WP_346189541.1">
    <property type="nucleotide sequence ID" value="NZ_BAABRL010000011.1"/>
</dbReference>
<accession>A0ABP9V2Q8</accession>
<evidence type="ECO:0000313" key="4">
    <source>
        <dbReference type="Proteomes" id="UP001424741"/>
    </source>
</evidence>
<feature type="chain" id="PRO_5045747742" description="VIT domain-containing protein" evidence="1">
    <location>
        <begin position="20"/>
        <end position="1103"/>
    </location>
</feature>
<keyword evidence="4" id="KW-1185">Reference proteome</keyword>
<protein>
    <recommendedName>
        <fullName evidence="2">VIT domain-containing protein</fullName>
    </recommendedName>
</protein>
<organism evidence="3 4">
    <name type="scientific">Rubritalea halochordaticola</name>
    <dbReference type="NCBI Taxonomy" id="714537"/>
    <lineage>
        <taxon>Bacteria</taxon>
        <taxon>Pseudomonadati</taxon>
        <taxon>Verrucomicrobiota</taxon>
        <taxon>Verrucomicrobiia</taxon>
        <taxon>Verrucomicrobiales</taxon>
        <taxon>Rubritaleaceae</taxon>
        <taxon>Rubritalea</taxon>
    </lineage>
</organism>
<dbReference type="Proteomes" id="UP001424741">
    <property type="component" value="Unassembled WGS sequence"/>
</dbReference>
<evidence type="ECO:0000259" key="2">
    <source>
        <dbReference type="PROSITE" id="PS51468"/>
    </source>
</evidence>
<evidence type="ECO:0000313" key="3">
    <source>
        <dbReference type="EMBL" id="GAA5496958.1"/>
    </source>
</evidence>
<dbReference type="PANTHER" id="PTHR10338:SF108">
    <property type="entry name" value="INTER-ALPHA-TRYPSIN INHIBITOR HEAVY CHAIN H4-LIKE PROTEIN"/>
    <property type="match status" value="1"/>
</dbReference>
<dbReference type="EMBL" id="BAABRL010000011">
    <property type="protein sequence ID" value="GAA5496958.1"/>
    <property type="molecule type" value="Genomic_DNA"/>
</dbReference>
<feature type="signal peptide" evidence="1">
    <location>
        <begin position="1"/>
        <end position="19"/>
    </location>
</feature>
<name>A0ABP9V2Q8_9BACT</name>
<dbReference type="PANTHER" id="PTHR10338">
    <property type="entry name" value="INTER-ALPHA-TRYPSIN INHIBITOR HEAVY CHAIN FAMILY MEMBER"/>
    <property type="match status" value="1"/>
</dbReference>
<gene>
    <name evidence="3" type="ORF">Rhal01_03146</name>
</gene>
<dbReference type="PROSITE" id="PS51468">
    <property type="entry name" value="VIT"/>
    <property type="match status" value="1"/>
</dbReference>
<sequence length="1103" mass="124664">MGIKCVLVLFLLGVSLVQAQLPRMTVVDSGRRQDLELQRLELEVNVQGRFAETTMTVSFFNETKSNQEGEFTLPLPEGATVSNYALEVNGSMREATVVEKERAVNAYEHIKSRNVDPGIVTREEGNVYRTKIFPVLPKQSKSVRIGYVHELQEVDGKLVYVFPFNLDKSVGKVRMMTYGDVGKVTFPKEMRTVEVVKDASVVERENVLLQGELKLEGKIAPKKSVRGQVGDEVFVDIYSKIPERVLKASIEKPKTISILWDSSVSGYRRDLKKEMEVLDLLFKRIGDVQVELISVELSAYPKGVYQVKGGDWSELKKRIQEVEYAGAANWASVDFKAIQSERILLVGSGNVYLPLWSKRLKSVMHVLNSEKGSRPDPLLAGMSEESGGAVLGLNAEKKDEVVNQLLKLYPRLLEVKGYFDSIYVMRDGHQVRVIGKCASDRTDGVRLVYGIGQKVLYEMPLRQEDFASLNGDLLRKAWSQRKLAELESETTDSAYWREEILRHCQKYHLVSDTTAMIVLERFEDHVRFEIPPPEKDLLARYQRAVRMKRDWNSSGGSTRGYDFSVRMNWYNKEYPWMEYLLYPRYIRVNKWTKAQASVFTKAQLEATNHKVFLQWQDEVKKLVRDKQAVKTKADMEAWTKKLDELSNSGGKLKDAPIPEVDGEFAVSVRGLVSESKTVVVKNGTTLKQAIELAGGVYDNNIGSRVAIYRNADRTIYNPLSKEYKPQALKPGDMVVVMPSWQSRWDGFRDDPFADAGVEPFATEDVEEAKERAGRQEAVEQEGLPLMDANDYMNPSLLGGVSGGRPPVGKFNGLNMGAEVQEVKPQQLVSLDDEKLLKSKDLWQAYLQLKGGADRDVKLKVARLLYERKDAHNARRVLSSMYMLKQGVDVQGMRSAAYHMIAMGDGKGADELLGKIQQAYPGDDLVFYDRWVALGRTNKMYAKQWLENCVGRYDILNEEWRLWRDLQSMEMIRMQLFPAEDDYRVGNLFVAPVFSSDVRIVVSSSNVDEKLSFMVMDPVGVSVGGNSIGTTGGWCAAQNGLADYMVRKAMPGSYRLELGSSQPATYLVQVYTHWGRENETRQVYVVEVPGDGELHEAGQIDFGL</sequence>
<dbReference type="Gene3D" id="3.10.560.10">
    <property type="entry name" value="Outer membrane lipoprotein wza domain like"/>
    <property type="match status" value="1"/>
</dbReference>